<organism evidence="1 2">
    <name type="scientific">Roseateles hydrophilus</name>
    <dbReference type="NCBI Taxonomy" id="2975054"/>
    <lineage>
        <taxon>Bacteria</taxon>
        <taxon>Pseudomonadati</taxon>
        <taxon>Pseudomonadota</taxon>
        <taxon>Betaproteobacteria</taxon>
        <taxon>Burkholderiales</taxon>
        <taxon>Sphaerotilaceae</taxon>
        <taxon>Roseateles</taxon>
    </lineage>
</organism>
<dbReference type="EMBL" id="JAPPUY010000001">
    <property type="protein sequence ID" value="MCY4744133.1"/>
    <property type="molecule type" value="Genomic_DNA"/>
</dbReference>
<accession>A0ACC6C6T4</accession>
<sequence length="221" mass="24538">MTKQCAARGCTEGTTGYSTLCDNHKHIQRRHGHPEQDGITVHRLKPYLKRVEARRAKNIDSAAWSILEARWAALESHAQSILAEWSTGNAMVATQVHAAQQVQALAGSVLPATVVNAALAMFLMRDAEPRRFASDRAFDFQLVRRVRGLAAVNAGSYWNHKAQRTTKVYRDLPPRVAELLGRQLREAFGLAGFMLAEKERAEEAKAKAEQRQLAEALEALA</sequence>
<protein>
    <submittedName>
        <fullName evidence="1">Uncharacterized protein</fullName>
    </submittedName>
</protein>
<keyword evidence="2" id="KW-1185">Reference proteome</keyword>
<name>A0ACC6C6T4_9BURK</name>
<evidence type="ECO:0000313" key="2">
    <source>
        <dbReference type="Proteomes" id="UP001076464"/>
    </source>
</evidence>
<reference evidence="1" key="1">
    <citation type="submission" date="2022-08" db="EMBL/GenBank/DDBJ databases">
        <title>Genome sequencing of Pelomonas sp. UHG3.</title>
        <authorList>
            <person name="So Y."/>
        </authorList>
    </citation>
    <scope>NUCLEOTIDE SEQUENCE</scope>
    <source>
        <strain evidence="1">UHG3</strain>
    </source>
</reference>
<comment type="caution">
    <text evidence="1">The sequence shown here is derived from an EMBL/GenBank/DDBJ whole genome shotgun (WGS) entry which is preliminary data.</text>
</comment>
<evidence type="ECO:0000313" key="1">
    <source>
        <dbReference type="EMBL" id="MCY4744133.1"/>
    </source>
</evidence>
<dbReference type="Proteomes" id="UP001076464">
    <property type="component" value="Unassembled WGS sequence"/>
</dbReference>
<proteinExistence type="predicted"/>
<gene>
    <name evidence="1" type="ORF">NYO99_04040</name>
</gene>